<gene>
    <name evidence="1" type="primary">BnaC07g13540D</name>
    <name evidence="1" type="ORF">GSBRNA2T00061847001</name>
</gene>
<dbReference type="AlphaFoldDB" id="A0A078FHS2"/>
<dbReference type="Proteomes" id="UP000028999">
    <property type="component" value="Unassembled WGS sequence"/>
</dbReference>
<dbReference type="PaxDb" id="3708-A0A078FHS2"/>
<protein>
    <submittedName>
        <fullName evidence="1">BnaC07g13540D protein</fullName>
    </submittedName>
</protein>
<proteinExistence type="predicted"/>
<sequence>MTRLVGDVVGAKRAANYGYKAKP</sequence>
<reference evidence="1 2" key="1">
    <citation type="journal article" date="2014" name="Science">
        <title>Plant genetics. Early allopolyploid evolution in the post-Neolithic Brassica napus oilseed genome.</title>
        <authorList>
            <person name="Chalhoub B."/>
            <person name="Denoeud F."/>
            <person name="Liu S."/>
            <person name="Parkin I.A."/>
            <person name="Tang H."/>
            <person name="Wang X."/>
            <person name="Chiquet J."/>
            <person name="Belcram H."/>
            <person name="Tong C."/>
            <person name="Samans B."/>
            <person name="Correa M."/>
            <person name="Da Silva C."/>
            <person name="Just J."/>
            <person name="Falentin C."/>
            <person name="Koh C.S."/>
            <person name="Le Clainche I."/>
            <person name="Bernard M."/>
            <person name="Bento P."/>
            <person name="Noel B."/>
            <person name="Labadie K."/>
            <person name="Alberti A."/>
            <person name="Charles M."/>
            <person name="Arnaud D."/>
            <person name="Guo H."/>
            <person name="Daviaud C."/>
            <person name="Alamery S."/>
            <person name="Jabbari K."/>
            <person name="Zhao M."/>
            <person name="Edger P.P."/>
            <person name="Chelaifa H."/>
            <person name="Tack D."/>
            <person name="Lassalle G."/>
            <person name="Mestiri I."/>
            <person name="Schnel N."/>
            <person name="Le Paslier M.C."/>
            <person name="Fan G."/>
            <person name="Renault V."/>
            <person name="Bayer P.E."/>
            <person name="Golicz A.A."/>
            <person name="Manoli S."/>
            <person name="Lee T.H."/>
            <person name="Thi V.H."/>
            <person name="Chalabi S."/>
            <person name="Hu Q."/>
            <person name="Fan C."/>
            <person name="Tollenaere R."/>
            <person name="Lu Y."/>
            <person name="Battail C."/>
            <person name="Shen J."/>
            <person name="Sidebottom C.H."/>
            <person name="Wang X."/>
            <person name="Canaguier A."/>
            <person name="Chauveau A."/>
            <person name="Berard A."/>
            <person name="Deniot G."/>
            <person name="Guan M."/>
            <person name="Liu Z."/>
            <person name="Sun F."/>
            <person name="Lim Y.P."/>
            <person name="Lyons E."/>
            <person name="Town C.D."/>
            <person name="Bancroft I."/>
            <person name="Wang X."/>
            <person name="Meng J."/>
            <person name="Ma J."/>
            <person name="Pires J.C."/>
            <person name="King G.J."/>
            <person name="Brunel D."/>
            <person name="Delourme R."/>
            <person name="Renard M."/>
            <person name="Aury J.M."/>
            <person name="Adams K.L."/>
            <person name="Batley J."/>
            <person name="Snowdon R.J."/>
            <person name="Tost J."/>
            <person name="Edwards D."/>
            <person name="Zhou Y."/>
            <person name="Hua W."/>
            <person name="Sharpe A.G."/>
            <person name="Paterson A.H."/>
            <person name="Guan C."/>
            <person name="Wincker P."/>
        </authorList>
    </citation>
    <scope>NUCLEOTIDE SEQUENCE [LARGE SCALE GENOMIC DNA]</scope>
    <source>
        <strain evidence="2">cv. Darmor-bzh</strain>
    </source>
</reference>
<dbReference type="EMBL" id="LK032023">
    <property type="protein sequence ID" value="CDY12514.1"/>
    <property type="molecule type" value="Genomic_DNA"/>
</dbReference>
<evidence type="ECO:0000313" key="2">
    <source>
        <dbReference type="Proteomes" id="UP000028999"/>
    </source>
</evidence>
<evidence type="ECO:0000313" key="1">
    <source>
        <dbReference type="EMBL" id="CDY12514.1"/>
    </source>
</evidence>
<accession>A0A078FHS2</accession>
<name>A0A078FHS2_BRANA</name>
<dbReference type="Gramene" id="CDY12514">
    <property type="protein sequence ID" value="CDY12514"/>
    <property type="gene ID" value="GSBRNA2T00061847001"/>
</dbReference>
<organism evidence="1 2">
    <name type="scientific">Brassica napus</name>
    <name type="common">Rape</name>
    <dbReference type="NCBI Taxonomy" id="3708"/>
    <lineage>
        <taxon>Eukaryota</taxon>
        <taxon>Viridiplantae</taxon>
        <taxon>Streptophyta</taxon>
        <taxon>Embryophyta</taxon>
        <taxon>Tracheophyta</taxon>
        <taxon>Spermatophyta</taxon>
        <taxon>Magnoliopsida</taxon>
        <taxon>eudicotyledons</taxon>
        <taxon>Gunneridae</taxon>
        <taxon>Pentapetalae</taxon>
        <taxon>rosids</taxon>
        <taxon>malvids</taxon>
        <taxon>Brassicales</taxon>
        <taxon>Brassicaceae</taxon>
        <taxon>Brassiceae</taxon>
        <taxon>Brassica</taxon>
    </lineage>
</organism>
<keyword evidence="2" id="KW-1185">Reference proteome</keyword>